<keyword evidence="4" id="KW-1185">Reference proteome</keyword>
<dbReference type="EMBL" id="JAOAOG010000017">
    <property type="protein sequence ID" value="KAJ6254737.1"/>
    <property type="molecule type" value="Genomic_DNA"/>
</dbReference>
<dbReference type="Proteomes" id="UP001150062">
    <property type="component" value="Unassembled WGS sequence"/>
</dbReference>
<comment type="caution">
    <text evidence="3">The sequence shown here is derived from an EMBL/GenBank/DDBJ whole genome shotgun (WGS) entry which is preliminary data.</text>
</comment>
<gene>
    <name evidence="3" type="ORF">M0813_12046</name>
</gene>
<name>A0ABQ8ZCX0_9EUKA</name>
<reference evidence="3" key="1">
    <citation type="submission" date="2022-08" db="EMBL/GenBank/DDBJ databases">
        <title>Novel sulfate-reducing endosymbionts in the free-living metamonad Anaeramoeba.</title>
        <authorList>
            <person name="Jerlstrom-Hultqvist J."/>
            <person name="Cepicka I."/>
            <person name="Gallot-Lavallee L."/>
            <person name="Salas-Leiva D."/>
            <person name="Curtis B.A."/>
            <person name="Zahonova K."/>
            <person name="Pipaliya S."/>
            <person name="Dacks J."/>
            <person name="Roger A.J."/>
        </authorList>
    </citation>
    <scope>NUCLEOTIDE SEQUENCE</scope>
    <source>
        <strain evidence="3">Schooner1</strain>
    </source>
</reference>
<dbReference type="PROSITE" id="PS51745">
    <property type="entry name" value="PB1"/>
    <property type="match status" value="1"/>
</dbReference>
<organism evidence="3 4">
    <name type="scientific">Anaeramoeba flamelloides</name>
    <dbReference type="NCBI Taxonomy" id="1746091"/>
    <lineage>
        <taxon>Eukaryota</taxon>
        <taxon>Metamonada</taxon>
        <taxon>Anaeramoebidae</taxon>
        <taxon>Anaeramoeba</taxon>
    </lineage>
</organism>
<proteinExistence type="predicted"/>
<dbReference type="Gene3D" id="3.10.20.90">
    <property type="entry name" value="Phosphatidylinositol 3-kinase Catalytic Subunit, Chain A, domain 1"/>
    <property type="match status" value="1"/>
</dbReference>
<evidence type="ECO:0000259" key="2">
    <source>
        <dbReference type="PROSITE" id="PS51745"/>
    </source>
</evidence>
<feature type="compositionally biased region" description="Polar residues" evidence="1">
    <location>
        <begin position="470"/>
        <end position="486"/>
    </location>
</feature>
<dbReference type="SUPFAM" id="SSF54277">
    <property type="entry name" value="CAD &amp; PB1 domains"/>
    <property type="match status" value="1"/>
</dbReference>
<dbReference type="InterPro" id="IPR000270">
    <property type="entry name" value="PB1_dom"/>
</dbReference>
<feature type="domain" description="PB1" evidence="2">
    <location>
        <begin position="9"/>
        <end position="94"/>
    </location>
</feature>
<dbReference type="SMART" id="SM00666">
    <property type="entry name" value="PB1"/>
    <property type="match status" value="1"/>
</dbReference>
<dbReference type="Pfam" id="PF00564">
    <property type="entry name" value="PB1"/>
    <property type="match status" value="1"/>
</dbReference>
<feature type="region of interest" description="Disordered" evidence="1">
    <location>
        <begin position="463"/>
        <end position="486"/>
    </location>
</feature>
<accession>A0ABQ8ZCX0</accession>
<sequence>MNTSNLNKTIKVKAFFNHQYRRFSIPIDCEIDELWELFHQVLGIPLEDRKIYQLHYQDDEKEYILFSSSYELKEAIKYFEQQKNSLFRMIITKVDQISNSYPQNYYRNFDPLNGMFVNSTYQTFVNSFPNVKTFSSNQRNTKEPYFLPMTLSSYLYGFILEVKTKVLLLMEKPDVVEWFKGNLKQFIECSSDLSKYGGTQIETFEVQIQSMIELTKFDEETVKIIEKVAECWQKRIIMIRSQLGSSHLSNFFGGNAFEQLRFLFYSQNSDFLPTHLNPLKKEKKSSNGTTNDYHNKKSFSDRNNFESRSKQNRFLKAENNFFKNNGPKWSRNSFKNSQFQKSSNESGKSNHSLFKNFNHKNSNGIITDILKPLSGVPSIFQPNNTKVNNQLEEGHELQNENTNNDQDEELDLSNNFDQQLQISPKQTMGQKNSNIEFNSNSNSNQFLENEFPPIGNSNFLIKKEKAFPKSNESSQYPETQDPNSIL</sequence>
<feature type="compositionally biased region" description="Low complexity" evidence="1">
    <location>
        <begin position="432"/>
        <end position="449"/>
    </location>
</feature>
<protein>
    <recommendedName>
        <fullName evidence="2">PB1 domain-containing protein</fullName>
    </recommendedName>
</protein>
<evidence type="ECO:0000313" key="3">
    <source>
        <dbReference type="EMBL" id="KAJ6254737.1"/>
    </source>
</evidence>
<feature type="region of interest" description="Disordered" evidence="1">
    <location>
        <begin position="276"/>
        <end position="305"/>
    </location>
</feature>
<feature type="compositionally biased region" description="Polar residues" evidence="1">
    <location>
        <begin position="330"/>
        <end position="355"/>
    </location>
</feature>
<feature type="region of interest" description="Disordered" evidence="1">
    <location>
        <begin position="430"/>
        <end position="449"/>
    </location>
</feature>
<dbReference type="CDD" id="cd05992">
    <property type="entry name" value="PB1"/>
    <property type="match status" value="1"/>
</dbReference>
<feature type="compositionally biased region" description="Basic and acidic residues" evidence="1">
    <location>
        <begin position="293"/>
        <end position="305"/>
    </location>
</feature>
<dbReference type="InterPro" id="IPR053793">
    <property type="entry name" value="PB1-like"/>
</dbReference>
<evidence type="ECO:0000256" key="1">
    <source>
        <dbReference type="SAM" id="MobiDB-lite"/>
    </source>
</evidence>
<evidence type="ECO:0000313" key="4">
    <source>
        <dbReference type="Proteomes" id="UP001150062"/>
    </source>
</evidence>
<feature type="region of interest" description="Disordered" evidence="1">
    <location>
        <begin position="321"/>
        <end position="355"/>
    </location>
</feature>